<protein>
    <submittedName>
        <fullName evidence="2">G11379 protein</fullName>
    </submittedName>
</protein>
<comment type="caution">
    <text evidence="2">The sequence shown here is derived from an EMBL/GenBank/DDBJ whole genome shotgun (WGS) entry which is preliminary data.</text>
</comment>
<sequence length="370" mass="41404">MSRLVGTLDRVTWLLERVNELASGDVMHLSRATLDSAGSIAEDFAMIRPILDTLLLSPVMPAQRNEGFSRALSAPLEQTTEAEENFAMVKEARPLQSARFTSYIKAGVDHVEAFALLSSKDASDYFDLVLQSVRKGEQAKVAAELFVKEMWYTGLCLDLKNLRMSPKLLARLAHSVAGKQDVRKVVNQLLPDLCQGESPDVVLQRIIESKSEMRKNMLNGYMKALDESEGLQQTIARLADRMGVEPGSLRSDTTLKIPSHVRQYLQKLEAYTRDRKRISELEIQIVVLRALGARDPTDTTFIFDASRPMLPRILEQLRDEGGENVAPNHPRHKPRSLDMTRQSSSPCSFGPDGTPQLPEKLSQMRMTADV</sequence>
<proteinExistence type="predicted"/>
<feature type="region of interest" description="Disordered" evidence="1">
    <location>
        <begin position="320"/>
        <end position="370"/>
    </location>
</feature>
<keyword evidence="3" id="KW-1185">Reference proteome</keyword>
<evidence type="ECO:0000313" key="3">
    <source>
        <dbReference type="Proteomes" id="UP001497392"/>
    </source>
</evidence>
<dbReference type="EMBL" id="CAXHTA020000018">
    <property type="protein sequence ID" value="CAL5228275.1"/>
    <property type="molecule type" value="Genomic_DNA"/>
</dbReference>
<name>A0ABP1G7S2_9CHLO</name>
<accession>A0ABP1G7S2</accession>
<gene>
    <name evidence="2" type="primary">g11379</name>
    <name evidence="2" type="ORF">VP750_LOCUS10181</name>
</gene>
<organism evidence="2 3">
    <name type="scientific">Coccomyxa viridis</name>
    <dbReference type="NCBI Taxonomy" id="1274662"/>
    <lineage>
        <taxon>Eukaryota</taxon>
        <taxon>Viridiplantae</taxon>
        <taxon>Chlorophyta</taxon>
        <taxon>core chlorophytes</taxon>
        <taxon>Trebouxiophyceae</taxon>
        <taxon>Trebouxiophyceae incertae sedis</taxon>
        <taxon>Coccomyxaceae</taxon>
        <taxon>Coccomyxa</taxon>
    </lineage>
</organism>
<reference evidence="2 3" key="1">
    <citation type="submission" date="2024-06" db="EMBL/GenBank/DDBJ databases">
        <authorList>
            <person name="Kraege A."/>
            <person name="Thomma B."/>
        </authorList>
    </citation>
    <scope>NUCLEOTIDE SEQUENCE [LARGE SCALE GENOMIC DNA]</scope>
</reference>
<evidence type="ECO:0000313" key="2">
    <source>
        <dbReference type="EMBL" id="CAL5228275.1"/>
    </source>
</evidence>
<evidence type="ECO:0000256" key="1">
    <source>
        <dbReference type="SAM" id="MobiDB-lite"/>
    </source>
</evidence>
<dbReference type="Proteomes" id="UP001497392">
    <property type="component" value="Unassembled WGS sequence"/>
</dbReference>